<geneLocation type="plasmid" evidence="2 3">
    <name>pHTUR03</name>
</geneLocation>
<accession>D2S2X3</accession>
<evidence type="ECO:0000256" key="1">
    <source>
        <dbReference type="SAM" id="MobiDB-lite"/>
    </source>
</evidence>
<protein>
    <submittedName>
        <fullName evidence="2">Uncharacterized protein</fullName>
    </submittedName>
</protein>
<organism evidence="2 3">
    <name type="scientific">Haloterrigena turkmenica (strain ATCC 51198 / DSM 5511 / JCM 9101 / NCIMB 13204 / VKM B-1734 / 4k)</name>
    <name type="common">Halococcus turkmenicus</name>
    <dbReference type="NCBI Taxonomy" id="543526"/>
    <lineage>
        <taxon>Archaea</taxon>
        <taxon>Methanobacteriati</taxon>
        <taxon>Methanobacteriota</taxon>
        <taxon>Stenosarchaea group</taxon>
        <taxon>Halobacteria</taxon>
        <taxon>Halobacteriales</taxon>
        <taxon>Natrialbaceae</taxon>
        <taxon>Haloterrigena</taxon>
    </lineage>
</organism>
<sequence>MTAHSTYTTITIIYPDVLLAALHSPLSRVPPHCRRPHPRPHSSHEVSNPRSTTSLSKSSLSSNSLPYSPSWASSYLVRSSHSHLSSASSQSTPLRSPHSTLFSPFTPFSAPHSLFSLSPRAPSSFYFSHPLLSLLAPHILLSSQLSLTSITLSHTLSPPTSLPLSTHPLIEF</sequence>
<dbReference type="HOGENOM" id="CLU_1551796_0_0_2"/>
<proteinExistence type="predicted"/>
<dbReference type="KEGG" id="htu:Htur_4991"/>
<keyword evidence="3" id="KW-1185">Reference proteome</keyword>
<gene>
    <name evidence="2" type="ordered locus">Htur_4991</name>
</gene>
<dbReference type="AlphaFoldDB" id="D2S2X3"/>
<reference evidence="2 3" key="1">
    <citation type="journal article" date="2010" name="Stand. Genomic Sci.">
        <title>Complete genome sequence of Haloterrigena turkmenica type strain (4k).</title>
        <authorList>
            <person name="Saunders E."/>
            <person name="Tindall B.J."/>
            <person name="Fahnrich R."/>
            <person name="Lapidus A."/>
            <person name="Copeland A."/>
            <person name="Del Rio T.G."/>
            <person name="Lucas S."/>
            <person name="Chen F."/>
            <person name="Tice H."/>
            <person name="Cheng J.F."/>
            <person name="Han C."/>
            <person name="Detter J.C."/>
            <person name="Bruce D."/>
            <person name="Goodwin L."/>
            <person name="Chain P."/>
            <person name="Pitluck S."/>
            <person name="Pati A."/>
            <person name="Ivanova N."/>
            <person name="Mavromatis K."/>
            <person name="Chen A."/>
            <person name="Palaniappan K."/>
            <person name="Land M."/>
            <person name="Hauser L."/>
            <person name="Chang Y.J."/>
            <person name="Jeffries C.D."/>
            <person name="Brettin T."/>
            <person name="Rohde M."/>
            <person name="Goker M."/>
            <person name="Bristow J."/>
            <person name="Eisen J.A."/>
            <person name="Markowitz V."/>
            <person name="Hugenholtz P."/>
            <person name="Klenk H.P."/>
            <person name="Kyrpides N.C."/>
        </authorList>
    </citation>
    <scope>NUCLEOTIDE SEQUENCE [LARGE SCALE GENOMIC DNA]</scope>
    <source>
        <strain evidence="3">ATCC 51198 / DSM 5511 / JCM 9101 / NCIMB 13204 / VKM B-1734 / 4k</strain>
    </source>
</reference>
<feature type="region of interest" description="Disordered" evidence="1">
    <location>
        <begin position="29"/>
        <end position="64"/>
    </location>
</feature>
<keyword evidence="2" id="KW-0614">Plasmid</keyword>
<dbReference type="Proteomes" id="UP000001903">
    <property type="component" value="Plasmid pHTUR03"/>
</dbReference>
<evidence type="ECO:0000313" key="3">
    <source>
        <dbReference type="Proteomes" id="UP000001903"/>
    </source>
</evidence>
<feature type="compositionally biased region" description="Low complexity" evidence="1">
    <location>
        <begin position="45"/>
        <end position="64"/>
    </location>
</feature>
<name>D2S2X3_HALTV</name>
<feature type="compositionally biased region" description="Basic residues" evidence="1">
    <location>
        <begin position="31"/>
        <end position="41"/>
    </location>
</feature>
<dbReference type="EMBL" id="CP001863">
    <property type="protein sequence ID" value="ADB63720.1"/>
    <property type="molecule type" value="Genomic_DNA"/>
</dbReference>
<evidence type="ECO:0000313" key="2">
    <source>
        <dbReference type="EMBL" id="ADB63720.1"/>
    </source>
</evidence>